<feature type="region of interest" description="Disordered" evidence="1">
    <location>
        <begin position="1"/>
        <end position="34"/>
    </location>
</feature>
<dbReference type="Pfam" id="PF11255">
    <property type="entry name" value="DUF3054"/>
    <property type="match status" value="1"/>
</dbReference>
<evidence type="ECO:0000256" key="1">
    <source>
        <dbReference type="SAM" id="MobiDB-lite"/>
    </source>
</evidence>
<organism evidence="3 4">
    <name type="scientific">Corynebacterium provencense</name>
    <dbReference type="NCBI Taxonomy" id="1737425"/>
    <lineage>
        <taxon>Bacteria</taxon>
        <taxon>Bacillati</taxon>
        <taxon>Actinomycetota</taxon>
        <taxon>Actinomycetes</taxon>
        <taxon>Mycobacteriales</taxon>
        <taxon>Corynebacteriaceae</taxon>
        <taxon>Corynebacterium</taxon>
    </lineage>
</organism>
<accession>A0A2Z3YSG6</accession>
<keyword evidence="2" id="KW-0812">Transmembrane</keyword>
<protein>
    <recommendedName>
        <fullName evidence="5">DUF3054 domain-containing protein</fullName>
    </recommendedName>
</protein>
<gene>
    <name evidence="3" type="ORF">Csp1_24910</name>
</gene>
<dbReference type="KEGG" id="cpre:Csp1_24910"/>
<feature type="transmembrane region" description="Helical" evidence="2">
    <location>
        <begin position="105"/>
        <end position="123"/>
    </location>
</feature>
<evidence type="ECO:0000313" key="3">
    <source>
        <dbReference type="EMBL" id="AWT27239.1"/>
    </source>
</evidence>
<evidence type="ECO:0000256" key="2">
    <source>
        <dbReference type="SAM" id="Phobius"/>
    </source>
</evidence>
<feature type="transmembrane region" description="Helical" evidence="2">
    <location>
        <begin position="129"/>
        <end position="150"/>
    </location>
</feature>
<keyword evidence="2" id="KW-1133">Transmembrane helix</keyword>
<name>A0A2Z3YSG6_9CORY</name>
<dbReference type="AlphaFoldDB" id="A0A2Z3YSG6"/>
<dbReference type="EMBL" id="CP024988">
    <property type="protein sequence ID" value="AWT27239.1"/>
    <property type="molecule type" value="Genomic_DNA"/>
</dbReference>
<keyword evidence="4" id="KW-1185">Reference proteome</keyword>
<evidence type="ECO:0000313" key="4">
    <source>
        <dbReference type="Proteomes" id="UP000247696"/>
    </source>
</evidence>
<dbReference type="OrthoDB" id="3698172at2"/>
<sequence>MSNRDTSDTTGHGDALPSAHHGRPPAPEPTGPTSATAGLGIRNAVIADVVAVLIFALLARIAHNSEDLPLSFLGWLDTTWPFLIGTVLVWGLIAADRLRSAPGSGLLICAVTWVTGMVFWGLRHGEVPHWSFMIVAAVMLVVLLIGWRVVASRLTSRR</sequence>
<dbReference type="STRING" id="1737425.GCA_900049755_01404"/>
<feature type="transmembrane region" description="Helical" evidence="2">
    <location>
        <begin position="74"/>
        <end position="93"/>
    </location>
</feature>
<keyword evidence="2" id="KW-0472">Membrane</keyword>
<evidence type="ECO:0008006" key="5">
    <source>
        <dbReference type="Google" id="ProtNLM"/>
    </source>
</evidence>
<feature type="compositionally biased region" description="Polar residues" evidence="1">
    <location>
        <begin position="1"/>
        <end position="10"/>
    </location>
</feature>
<dbReference type="Proteomes" id="UP000247696">
    <property type="component" value="Chromosome"/>
</dbReference>
<proteinExistence type="predicted"/>
<feature type="transmembrane region" description="Helical" evidence="2">
    <location>
        <begin position="44"/>
        <end position="62"/>
    </location>
</feature>
<dbReference type="RefSeq" id="WP_110482217.1">
    <property type="nucleotide sequence ID" value="NZ_CP024988.1"/>
</dbReference>
<dbReference type="InterPro" id="IPR021414">
    <property type="entry name" value="DUF3054"/>
</dbReference>
<reference evidence="4" key="1">
    <citation type="submission" date="2017-11" db="EMBL/GenBank/DDBJ databases">
        <title>Otitis media/interna in a cat caused by the recently described species Corynebacterium provencense.</title>
        <authorList>
            <person name="Kittl S."/>
            <person name="Brodard I."/>
            <person name="Rychener L."/>
            <person name="Jores J."/>
            <person name="Roosje P."/>
            <person name="Gobeli Brawand S."/>
        </authorList>
    </citation>
    <scope>NUCLEOTIDE SEQUENCE [LARGE SCALE GENOMIC DNA]</scope>
    <source>
        <strain evidence="4">17KM38</strain>
    </source>
</reference>